<feature type="transmembrane region" description="Helical" evidence="2">
    <location>
        <begin position="291"/>
        <end position="314"/>
    </location>
</feature>
<reference evidence="3 4" key="1">
    <citation type="submission" date="2015-04" db="EMBL/GenBank/DDBJ databases">
        <authorList>
            <person name="Heijne W.H."/>
            <person name="Fedorova N.D."/>
            <person name="Nierman W.C."/>
            <person name="Vollebregt A.W."/>
            <person name="Zhao Z."/>
            <person name="Wu L."/>
            <person name="Kumar M."/>
            <person name="Stam H."/>
            <person name="van den Berg M.A."/>
            <person name="Pel H.J."/>
        </authorList>
    </citation>
    <scope>NUCLEOTIDE SEQUENCE [LARGE SCALE GENOMIC DNA]</scope>
    <source>
        <strain evidence="3 4">CBS 393.64</strain>
    </source>
</reference>
<comment type="caution">
    <text evidence="3">The sequence shown here is derived from an EMBL/GenBank/DDBJ whole genome shotgun (WGS) entry which is preliminary data.</text>
</comment>
<dbReference type="OrthoDB" id="4497263at2759"/>
<keyword evidence="2" id="KW-0812">Transmembrane</keyword>
<evidence type="ECO:0000313" key="4">
    <source>
        <dbReference type="Proteomes" id="UP000053958"/>
    </source>
</evidence>
<name>A0A0F4Z224_RASE3</name>
<dbReference type="AlphaFoldDB" id="A0A0F4Z224"/>
<keyword evidence="4" id="KW-1185">Reference proteome</keyword>
<proteinExistence type="predicted"/>
<dbReference type="RefSeq" id="XP_013331022.1">
    <property type="nucleotide sequence ID" value="XM_013475568.1"/>
</dbReference>
<protein>
    <submittedName>
        <fullName evidence="3">Uncharacterized protein</fullName>
    </submittedName>
</protein>
<sequence length="379" mass="39610">MATRSETPVVLCEASCAGSLPSLPGQKTFSANYSRNIFQQLTEDSKKGPSIEGLRRIPPSMSVYPAETTSGVVTSWIPLTTVWTASAGCSDSFRLDGPSLVAFDPGYGLDIDHRVICQPPAVTTWWEQGLLGGGDQSGHTAVNILPLTCPEGFSTVVTSTRDHSSTLAMCCPSGYYLANGQTGQVEGDCLSTVLPGMTLTYASAPATESTAWTIVTTTLTSSSTVGAIAVVGWNVASPTTTTSSATSLASTGSATSSTVFTTSSAIHSAAVQTSSSSSVRPSDNLSTGDKAGIGVGVSLGIIELIALLWTVLLLRRKRAEPTTTNNNNNNNQGTMDTFKGLLPPYSEVQYHPAPPLELPGQWDPPELADGQQRSPVELE</sequence>
<evidence type="ECO:0000256" key="2">
    <source>
        <dbReference type="SAM" id="Phobius"/>
    </source>
</evidence>
<feature type="region of interest" description="Disordered" evidence="1">
    <location>
        <begin position="321"/>
        <end position="379"/>
    </location>
</feature>
<evidence type="ECO:0000313" key="3">
    <source>
        <dbReference type="EMBL" id="KKA24410.1"/>
    </source>
</evidence>
<feature type="compositionally biased region" description="Low complexity" evidence="1">
    <location>
        <begin position="322"/>
        <end position="331"/>
    </location>
</feature>
<dbReference type="STRING" id="1408163.A0A0F4Z224"/>
<keyword evidence="2" id="KW-0472">Membrane</keyword>
<gene>
    <name evidence="3" type="ORF">T310_1595</name>
</gene>
<evidence type="ECO:0000256" key="1">
    <source>
        <dbReference type="SAM" id="MobiDB-lite"/>
    </source>
</evidence>
<dbReference type="Proteomes" id="UP000053958">
    <property type="component" value="Unassembled WGS sequence"/>
</dbReference>
<organism evidence="3 4">
    <name type="scientific">Rasamsonia emersonii (strain ATCC 16479 / CBS 393.64 / IMI 116815)</name>
    <dbReference type="NCBI Taxonomy" id="1408163"/>
    <lineage>
        <taxon>Eukaryota</taxon>
        <taxon>Fungi</taxon>
        <taxon>Dikarya</taxon>
        <taxon>Ascomycota</taxon>
        <taxon>Pezizomycotina</taxon>
        <taxon>Eurotiomycetes</taxon>
        <taxon>Eurotiomycetidae</taxon>
        <taxon>Eurotiales</taxon>
        <taxon>Trichocomaceae</taxon>
        <taxon>Rasamsonia</taxon>
    </lineage>
</organism>
<keyword evidence="2" id="KW-1133">Transmembrane helix</keyword>
<dbReference type="EMBL" id="LASV01000063">
    <property type="protein sequence ID" value="KKA24410.1"/>
    <property type="molecule type" value="Genomic_DNA"/>
</dbReference>
<accession>A0A0F4Z224</accession>
<dbReference type="GeneID" id="25313946"/>